<evidence type="ECO:0000313" key="7">
    <source>
        <dbReference type="Proteomes" id="UP000191154"/>
    </source>
</evidence>
<dbReference type="CDD" id="cd08434">
    <property type="entry name" value="PBP2_GltC_like"/>
    <property type="match status" value="1"/>
</dbReference>
<keyword evidence="4" id="KW-0804">Transcription</keyword>
<dbReference type="Proteomes" id="UP000191154">
    <property type="component" value="Unassembled WGS sequence"/>
</dbReference>
<dbReference type="SUPFAM" id="SSF46785">
    <property type="entry name" value="Winged helix' DNA-binding domain"/>
    <property type="match status" value="1"/>
</dbReference>
<dbReference type="GO" id="GO:0003700">
    <property type="term" value="F:DNA-binding transcription factor activity"/>
    <property type="evidence" value="ECO:0007669"/>
    <property type="project" value="InterPro"/>
</dbReference>
<dbReference type="STRING" id="169679.CSACC_06950"/>
<dbReference type="EMBL" id="LZYZ01000004">
    <property type="protein sequence ID" value="OOM11810.1"/>
    <property type="molecule type" value="Genomic_DNA"/>
</dbReference>
<dbReference type="InterPro" id="IPR036388">
    <property type="entry name" value="WH-like_DNA-bd_sf"/>
</dbReference>
<sequence>MNLNHLHYFRVLAKVEHYTQASAELSITQPSLSHAISSLEKELGTYLFEKHGRNIRLTKYGKFFYKYVDSALSELELGEKKLRSLTSDSAGTIDLAFIYTLGSHFIPSLINNFLSNDKYKNISFSFGQGNTKNIIDGLKNEKFDLAFCSFLENEPTIDFIPIMKQELVLIVSPEHPLASKDSIDLKDTAEYPFVYFNNESGIRPVIDNLFSQINITPKIACEVEEDTSVAGLVDINFGIAIVPNIPALDSFNVKILPITNPLYERFIYLASVKNAYLPPSVNKFKKFVIDNSSLNLDL</sequence>
<dbReference type="FunFam" id="1.10.10.10:FF:000001">
    <property type="entry name" value="LysR family transcriptional regulator"/>
    <property type="match status" value="1"/>
</dbReference>
<evidence type="ECO:0000313" key="6">
    <source>
        <dbReference type="EMBL" id="OOM11810.1"/>
    </source>
</evidence>
<dbReference type="PANTHER" id="PTHR30126:SF39">
    <property type="entry name" value="HTH-TYPE TRANSCRIPTIONAL REGULATOR CYSL"/>
    <property type="match status" value="1"/>
</dbReference>
<proteinExistence type="inferred from homology"/>
<dbReference type="RefSeq" id="WP_077865497.1">
    <property type="nucleotide sequence ID" value="NZ_LZYZ01000004.1"/>
</dbReference>
<dbReference type="InterPro" id="IPR036390">
    <property type="entry name" value="WH_DNA-bd_sf"/>
</dbReference>
<evidence type="ECO:0000256" key="4">
    <source>
        <dbReference type="ARBA" id="ARBA00023163"/>
    </source>
</evidence>
<dbReference type="SUPFAM" id="SSF53850">
    <property type="entry name" value="Periplasmic binding protein-like II"/>
    <property type="match status" value="1"/>
</dbReference>
<dbReference type="AlphaFoldDB" id="A0A1S8N5U8"/>
<dbReference type="PRINTS" id="PR00039">
    <property type="entry name" value="HTHLYSR"/>
</dbReference>
<evidence type="ECO:0000256" key="1">
    <source>
        <dbReference type="ARBA" id="ARBA00009437"/>
    </source>
</evidence>
<dbReference type="Pfam" id="PF00126">
    <property type="entry name" value="HTH_1"/>
    <property type="match status" value="1"/>
</dbReference>
<keyword evidence="2" id="KW-0805">Transcription regulation</keyword>
<dbReference type="PANTHER" id="PTHR30126">
    <property type="entry name" value="HTH-TYPE TRANSCRIPTIONAL REGULATOR"/>
    <property type="match status" value="1"/>
</dbReference>
<dbReference type="InterPro" id="IPR005119">
    <property type="entry name" value="LysR_subst-bd"/>
</dbReference>
<accession>A0A1S8N5U8</accession>
<name>A0A1S8N5U8_CLOSA</name>
<evidence type="ECO:0000256" key="2">
    <source>
        <dbReference type="ARBA" id="ARBA00023015"/>
    </source>
</evidence>
<dbReference type="Pfam" id="PF03466">
    <property type="entry name" value="LysR_substrate"/>
    <property type="match status" value="1"/>
</dbReference>
<keyword evidence="3" id="KW-0238">DNA-binding</keyword>
<evidence type="ECO:0000256" key="3">
    <source>
        <dbReference type="ARBA" id="ARBA00023125"/>
    </source>
</evidence>
<reference evidence="6 7" key="1">
    <citation type="submission" date="2016-05" db="EMBL/GenBank/DDBJ databases">
        <title>Microbial solvent formation.</title>
        <authorList>
            <person name="Poehlein A."/>
            <person name="Montoya Solano J.D."/>
            <person name="Flitsch S."/>
            <person name="Krabben P."/>
            <person name="Duerre P."/>
            <person name="Daniel R."/>
        </authorList>
    </citation>
    <scope>NUCLEOTIDE SEQUENCE [LARGE SCALE GENOMIC DNA]</scope>
    <source>
        <strain evidence="6 7">L1-8</strain>
    </source>
</reference>
<dbReference type="Gene3D" id="3.40.190.290">
    <property type="match status" value="1"/>
</dbReference>
<dbReference type="PROSITE" id="PS50931">
    <property type="entry name" value="HTH_LYSR"/>
    <property type="match status" value="1"/>
</dbReference>
<protein>
    <submittedName>
        <fullName evidence="6">HTH-type transcriptional regulator GltC</fullName>
    </submittedName>
</protein>
<dbReference type="Gene3D" id="1.10.10.10">
    <property type="entry name" value="Winged helix-like DNA-binding domain superfamily/Winged helix DNA-binding domain"/>
    <property type="match status" value="1"/>
</dbReference>
<organism evidence="6 7">
    <name type="scientific">Clostridium saccharobutylicum</name>
    <dbReference type="NCBI Taxonomy" id="169679"/>
    <lineage>
        <taxon>Bacteria</taxon>
        <taxon>Bacillati</taxon>
        <taxon>Bacillota</taxon>
        <taxon>Clostridia</taxon>
        <taxon>Eubacteriales</taxon>
        <taxon>Clostridiaceae</taxon>
        <taxon>Clostridium</taxon>
    </lineage>
</organism>
<dbReference type="InterPro" id="IPR000847">
    <property type="entry name" value="LysR_HTH_N"/>
</dbReference>
<gene>
    <name evidence="6" type="primary">gltC_5</name>
    <name evidence="6" type="ORF">CLOSAC_22370</name>
</gene>
<dbReference type="GO" id="GO:0000976">
    <property type="term" value="F:transcription cis-regulatory region binding"/>
    <property type="evidence" value="ECO:0007669"/>
    <property type="project" value="TreeGrafter"/>
</dbReference>
<evidence type="ECO:0000259" key="5">
    <source>
        <dbReference type="PROSITE" id="PS50931"/>
    </source>
</evidence>
<feature type="domain" description="HTH lysR-type" evidence="5">
    <location>
        <begin position="1"/>
        <end position="58"/>
    </location>
</feature>
<comment type="caution">
    <text evidence="6">The sequence shown here is derived from an EMBL/GenBank/DDBJ whole genome shotgun (WGS) entry which is preliminary data.</text>
</comment>
<comment type="similarity">
    <text evidence="1">Belongs to the LysR transcriptional regulatory family.</text>
</comment>